<keyword evidence="1" id="KW-0732">Signal</keyword>
<evidence type="ECO:0000313" key="3">
    <source>
        <dbReference type="EMBL" id="MBK1876229.1"/>
    </source>
</evidence>
<dbReference type="InterPro" id="IPR013783">
    <property type="entry name" value="Ig-like_fold"/>
</dbReference>
<sequence length="519" mass="59684">MKQYLLPLFSFCLVWQSFAGHVFDERHTRVFGPFLEWEVEVGAYEGNPFDLEGVAVFRHEGSGEQIRTGLFHAEEGRWKFRFTATRAGTWRFETYSDHGDMNGHLGQVRVAEREGDTEGFIARLPEDKWGREGTLRATIPNYLMIPRDPKSWDEEEEIEYWLDTFIDGHGFTGLHVANVGAAWFDFEVERGRWSENQHLNSPDINPDPRTFDALEKLILMTEERGGLVHFWLWGDKARTQTLNSWASSKTGGINGVADKRLQRYMAARLGPLKGWSVGYGFDLFEWVSDDELDEWHGYMHEQMGWPHLLGGRGNKNETYRSQISDKLDYVAYEHHPHLMDYAGWLGVMQDRPGRLSFSEDRFRIRMTDAQPKDLSGTEETRRLMWDLAMAGGIAAIWGNLEPRPKQYASRPYANPEQLKTYHRFWFEEGRFRVGVNPKPGMVKTSGARAMASDDGDFLILTINDAERIEFRVDGPTEPLPAIAVDMAKEYAEIPLGETSDVNTVFEFPYKSDWAVVAGR</sequence>
<accession>A0A934VQ82</accession>
<evidence type="ECO:0000313" key="4">
    <source>
        <dbReference type="Proteomes" id="UP000617628"/>
    </source>
</evidence>
<comment type="caution">
    <text evidence="3">The sequence shown here is derived from an EMBL/GenBank/DDBJ whole genome shotgun (WGS) entry which is preliminary data.</text>
</comment>
<reference evidence="3" key="1">
    <citation type="submission" date="2021-01" db="EMBL/GenBank/DDBJ databases">
        <title>Modified the classification status of verrucomicrobia.</title>
        <authorList>
            <person name="Feng X."/>
        </authorList>
    </citation>
    <scope>NUCLEOTIDE SEQUENCE</scope>
    <source>
        <strain evidence="3">KCTC 13126</strain>
    </source>
</reference>
<dbReference type="Proteomes" id="UP000617628">
    <property type="component" value="Unassembled WGS sequence"/>
</dbReference>
<dbReference type="Gene3D" id="3.20.20.80">
    <property type="entry name" value="Glycosidases"/>
    <property type="match status" value="1"/>
</dbReference>
<feature type="chain" id="PRO_5037803119" evidence="1">
    <location>
        <begin position="20"/>
        <end position="519"/>
    </location>
</feature>
<dbReference type="Gene3D" id="2.60.40.10">
    <property type="entry name" value="Immunoglobulins"/>
    <property type="match status" value="1"/>
</dbReference>
<feature type="signal peptide" evidence="1">
    <location>
        <begin position="1"/>
        <end position="19"/>
    </location>
</feature>
<keyword evidence="4" id="KW-1185">Reference proteome</keyword>
<gene>
    <name evidence="3" type="ORF">JIN87_05075</name>
</gene>
<dbReference type="Pfam" id="PF16586">
    <property type="entry name" value="DUF5060"/>
    <property type="match status" value="1"/>
</dbReference>
<name>A0A934VQ82_9BACT</name>
<dbReference type="InterPro" id="IPR032260">
    <property type="entry name" value="DUF5060"/>
</dbReference>
<feature type="domain" description="DUF5060" evidence="2">
    <location>
        <begin position="36"/>
        <end position="96"/>
    </location>
</feature>
<dbReference type="AlphaFoldDB" id="A0A934VQ82"/>
<organism evidence="3 4">
    <name type="scientific">Pelagicoccus mobilis</name>
    <dbReference type="NCBI Taxonomy" id="415221"/>
    <lineage>
        <taxon>Bacteria</taxon>
        <taxon>Pseudomonadati</taxon>
        <taxon>Verrucomicrobiota</taxon>
        <taxon>Opitutia</taxon>
        <taxon>Puniceicoccales</taxon>
        <taxon>Pelagicoccaceae</taxon>
        <taxon>Pelagicoccus</taxon>
    </lineage>
</organism>
<evidence type="ECO:0000256" key="1">
    <source>
        <dbReference type="SAM" id="SignalP"/>
    </source>
</evidence>
<proteinExistence type="predicted"/>
<evidence type="ECO:0000259" key="2">
    <source>
        <dbReference type="Pfam" id="PF16586"/>
    </source>
</evidence>
<protein>
    <submittedName>
        <fullName evidence="3">DUF5060 domain-containing protein</fullName>
    </submittedName>
</protein>
<dbReference type="RefSeq" id="WP_200354445.1">
    <property type="nucleotide sequence ID" value="NZ_JAENIL010000007.1"/>
</dbReference>
<dbReference type="EMBL" id="JAENIL010000007">
    <property type="protein sequence ID" value="MBK1876229.1"/>
    <property type="molecule type" value="Genomic_DNA"/>
</dbReference>